<accession>A0A9P9GKP9</accession>
<dbReference type="RefSeq" id="XP_046046445.1">
    <property type="nucleotide sequence ID" value="XM_046193451.1"/>
</dbReference>
<evidence type="ECO:0000313" key="1">
    <source>
        <dbReference type="EMBL" id="KAH7240931.1"/>
    </source>
</evidence>
<comment type="caution">
    <text evidence="1">The sequence shown here is derived from an EMBL/GenBank/DDBJ whole genome shotgun (WGS) entry which is preliminary data.</text>
</comment>
<evidence type="ECO:0000313" key="2">
    <source>
        <dbReference type="Proteomes" id="UP000720189"/>
    </source>
</evidence>
<dbReference type="EMBL" id="JAGMUX010000013">
    <property type="protein sequence ID" value="KAH7240931.1"/>
    <property type="molecule type" value="Genomic_DNA"/>
</dbReference>
<dbReference type="Proteomes" id="UP000720189">
    <property type="component" value="Unassembled WGS sequence"/>
</dbReference>
<name>A0A9P9GKP9_FUSRE</name>
<feature type="non-terminal residue" evidence="1">
    <location>
        <position position="1"/>
    </location>
</feature>
<organism evidence="1 2">
    <name type="scientific">Fusarium redolens</name>
    <dbReference type="NCBI Taxonomy" id="48865"/>
    <lineage>
        <taxon>Eukaryota</taxon>
        <taxon>Fungi</taxon>
        <taxon>Dikarya</taxon>
        <taxon>Ascomycota</taxon>
        <taxon>Pezizomycotina</taxon>
        <taxon>Sordariomycetes</taxon>
        <taxon>Hypocreomycetidae</taxon>
        <taxon>Hypocreales</taxon>
        <taxon>Nectriaceae</taxon>
        <taxon>Fusarium</taxon>
        <taxon>Fusarium redolens species complex</taxon>
    </lineage>
</organism>
<reference evidence="1" key="1">
    <citation type="journal article" date="2021" name="Nat. Commun.">
        <title>Genetic determinants of endophytism in the Arabidopsis root mycobiome.</title>
        <authorList>
            <person name="Mesny F."/>
            <person name="Miyauchi S."/>
            <person name="Thiergart T."/>
            <person name="Pickel B."/>
            <person name="Atanasova L."/>
            <person name="Karlsson M."/>
            <person name="Huettel B."/>
            <person name="Barry K.W."/>
            <person name="Haridas S."/>
            <person name="Chen C."/>
            <person name="Bauer D."/>
            <person name="Andreopoulos W."/>
            <person name="Pangilinan J."/>
            <person name="LaButti K."/>
            <person name="Riley R."/>
            <person name="Lipzen A."/>
            <person name="Clum A."/>
            <person name="Drula E."/>
            <person name="Henrissat B."/>
            <person name="Kohler A."/>
            <person name="Grigoriev I.V."/>
            <person name="Martin F.M."/>
            <person name="Hacquard S."/>
        </authorList>
    </citation>
    <scope>NUCLEOTIDE SEQUENCE</scope>
    <source>
        <strain evidence="1">MPI-CAGE-AT-0023</strain>
    </source>
</reference>
<keyword evidence="2" id="KW-1185">Reference proteome</keyword>
<protein>
    <submittedName>
        <fullName evidence="1">Uncharacterized protein</fullName>
    </submittedName>
</protein>
<dbReference type="GeneID" id="70223405"/>
<gene>
    <name evidence="1" type="ORF">BKA55DRAFT_576048</name>
</gene>
<proteinExistence type="predicted"/>
<sequence length="102" mass="11469">MGPLMLPTSVLNSHPRRVSSLTGHKLVILRSNIDFHGRDLGCQIFYHLNTVREVIELLVKGIKLVVKGLQLPIKESLKIIYRIVKNNAWHGCSLYTPPVATT</sequence>
<dbReference type="OrthoDB" id="10399865at2759"/>
<dbReference type="AlphaFoldDB" id="A0A9P9GKP9"/>